<sequence>MSSFLHRVEVFSFDTNLSRSEIREFVRRYLDEFTVSEAIKMATEAVMAYEKAPDSGWFEDLQDAVEEVLRHVYRDEKIFLMDHLQDLSEERANSICDLCAVIEPGLLGSLDHFNFNFRRMDYEVQGAELLGVGIAVSIAVER</sequence>
<keyword evidence="2" id="KW-1185">Reference proteome</keyword>
<accession>W8CZW1</accession>
<evidence type="ECO:0000313" key="2">
    <source>
        <dbReference type="Proteomes" id="UP000204235"/>
    </source>
</evidence>
<organism evidence="1 2">
    <name type="scientific">Erwinia phage PhiEaH1</name>
    <dbReference type="NCBI Taxonomy" id="1401669"/>
    <lineage>
        <taxon>Viruses</taxon>
        <taxon>Duplodnaviria</taxon>
        <taxon>Heunggongvirae</taxon>
        <taxon>Uroviricota</taxon>
        <taxon>Caudoviricetes</taxon>
        <taxon>Chimalliviridae</taxon>
        <taxon>Iapetusvirus</taxon>
        <taxon>Iapetusvirus EaH1</taxon>
    </lineage>
</organism>
<name>W8CZW1_9CAUD</name>
<dbReference type="Proteomes" id="UP000204235">
    <property type="component" value="Segment"/>
</dbReference>
<proteinExistence type="predicted"/>
<reference evidence="1 2" key="1">
    <citation type="journal article" date="2014" name="FEMS Microbiol. Lett.">
        <title>The genome of the Erwinia amylovora phage PhiEaH1 reveals greater diversity and broadens the applicability of phages for the treatment of fire blight.</title>
        <authorList>
            <person name="Meczker K."/>
            <person name="Domotor D."/>
            <person name="Vass J."/>
            <person name="Rakhely G."/>
            <person name="Schneider G."/>
            <person name="Kovacs T."/>
        </authorList>
    </citation>
    <scope>NUCLEOTIDE SEQUENCE [LARGE SCALE GENOMIC DNA]</scope>
</reference>
<dbReference type="EMBL" id="KF623294">
    <property type="protein sequence ID" value="AGX01750.1"/>
    <property type="molecule type" value="Genomic_DNA"/>
</dbReference>
<dbReference type="KEGG" id="vg:18500927"/>
<evidence type="ECO:0000313" key="1">
    <source>
        <dbReference type="EMBL" id="AGX01750.1"/>
    </source>
</evidence>
<dbReference type="GeneID" id="18500927"/>
<dbReference type="RefSeq" id="YP_009010081.1">
    <property type="nucleotide sequence ID" value="NC_023610.1"/>
</dbReference>
<protein>
    <submittedName>
        <fullName evidence="1">Uncharacterized protein</fullName>
    </submittedName>
</protein>